<proteinExistence type="predicted"/>
<dbReference type="Proteomes" id="UP000235786">
    <property type="component" value="Unassembled WGS sequence"/>
</dbReference>
<sequence length="84" mass="9213">MGDGLEKYRRFVGWALARAKPQTPTHPWLAACARPKSRPATIKSVKLIQCASYPVVLSRELDLEKSCILAASSGCGVRHATSRF</sequence>
<accession>A0A2J6RK31</accession>
<evidence type="ECO:0000313" key="2">
    <source>
        <dbReference type="Proteomes" id="UP000235786"/>
    </source>
</evidence>
<dbReference type="PROSITE" id="PS51257">
    <property type="entry name" value="PROKAR_LIPOPROTEIN"/>
    <property type="match status" value="1"/>
</dbReference>
<evidence type="ECO:0000313" key="1">
    <source>
        <dbReference type="EMBL" id="PMD38860.1"/>
    </source>
</evidence>
<organism evidence="1 2">
    <name type="scientific">Hyaloscypha variabilis (strain UAMH 11265 / GT02V1 / F)</name>
    <name type="common">Meliniomyces variabilis</name>
    <dbReference type="NCBI Taxonomy" id="1149755"/>
    <lineage>
        <taxon>Eukaryota</taxon>
        <taxon>Fungi</taxon>
        <taxon>Dikarya</taxon>
        <taxon>Ascomycota</taxon>
        <taxon>Pezizomycotina</taxon>
        <taxon>Leotiomycetes</taxon>
        <taxon>Helotiales</taxon>
        <taxon>Hyaloscyphaceae</taxon>
        <taxon>Hyaloscypha</taxon>
        <taxon>Hyaloscypha variabilis</taxon>
    </lineage>
</organism>
<dbReference type="AlphaFoldDB" id="A0A2J6RK31"/>
<name>A0A2J6RK31_HYAVF</name>
<protein>
    <submittedName>
        <fullName evidence="1">Uncharacterized protein</fullName>
    </submittedName>
</protein>
<dbReference type="EMBL" id="KZ613947">
    <property type="protein sequence ID" value="PMD38860.1"/>
    <property type="molecule type" value="Genomic_DNA"/>
</dbReference>
<gene>
    <name evidence="1" type="ORF">L207DRAFT_45342</name>
</gene>
<keyword evidence="2" id="KW-1185">Reference proteome</keyword>
<reference evidence="1 2" key="1">
    <citation type="submission" date="2016-04" db="EMBL/GenBank/DDBJ databases">
        <title>A degradative enzymes factory behind the ericoid mycorrhizal symbiosis.</title>
        <authorList>
            <consortium name="DOE Joint Genome Institute"/>
            <person name="Martino E."/>
            <person name="Morin E."/>
            <person name="Grelet G."/>
            <person name="Kuo A."/>
            <person name="Kohler A."/>
            <person name="Daghino S."/>
            <person name="Barry K."/>
            <person name="Choi C."/>
            <person name="Cichocki N."/>
            <person name="Clum A."/>
            <person name="Copeland A."/>
            <person name="Hainaut M."/>
            <person name="Haridas S."/>
            <person name="Labutti K."/>
            <person name="Lindquist E."/>
            <person name="Lipzen A."/>
            <person name="Khouja H.-R."/>
            <person name="Murat C."/>
            <person name="Ohm R."/>
            <person name="Olson A."/>
            <person name="Spatafora J."/>
            <person name="Veneault-Fourrey C."/>
            <person name="Henrissat B."/>
            <person name="Grigoriev I."/>
            <person name="Martin F."/>
            <person name="Perotto S."/>
        </authorList>
    </citation>
    <scope>NUCLEOTIDE SEQUENCE [LARGE SCALE GENOMIC DNA]</scope>
    <source>
        <strain evidence="1 2">F</strain>
    </source>
</reference>